<evidence type="ECO:0000313" key="14">
    <source>
        <dbReference type="EMBL" id="MFC3110283.1"/>
    </source>
</evidence>
<evidence type="ECO:0000256" key="7">
    <source>
        <dbReference type="ARBA" id="ARBA00022519"/>
    </source>
</evidence>
<evidence type="ECO:0000256" key="1">
    <source>
        <dbReference type="ARBA" id="ARBA00003540"/>
    </source>
</evidence>
<comment type="function">
    <text evidence="1">Involved in the TonB-dependent energy-dependent transport of various receptor-bound substrates.</text>
</comment>
<feature type="transmembrane region" description="Helical" evidence="13">
    <location>
        <begin position="20"/>
        <end position="41"/>
    </location>
</feature>
<evidence type="ECO:0000313" key="15">
    <source>
        <dbReference type="Proteomes" id="UP001595530"/>
    </source>
</evidence>
<dbReference type="PANTHER" id="PTHR30558:SF12">
    <property type="entry name" value="BIOPOLYMER TRANSPORT PROTEIN EXBD"/>
    <property type="match status" value="1"/>
</dbReference>
<evidence type="ECO:0000256" key="8">
    <source>
        <dbReference type="ARBA" id="ARBA00022692"/>
    </source>
</evidence>
<dbReference type="InterPro" id="IPR003400">
    <property type="entry name" value="ExbD"/>
</dbReference>
<sequence>MTFGGFNDQQHAAPMSEINVTPMVDVMLVLLVIFIITAPLFTHAIKLDLPNARSAAAPDQPETISLSIDAQGKLYWNQDPVAPDALGAKLAAAAQKSPQPELQLRADKDTRYEVIAQVMAAAQSNNLGKLGFVTEPKPGMAAASTQTNIQAKP</sequence>
<dbReference type="Proteomes" id="UP001595530">
    <property type="component" value="Unassembled WGS sequence"/>
</dbReference>
<reference evidence="15" key="1">
    <citation type="journal article" date="2019" name="Int. J. Syst. Evol. Microbiol.">
        <title>The Global Catalogue of Microorganisms (GCM) 10K type strain sequencing project: providing services to taxonomists for standard genome sequencing and annotation.</title>
        <authorList>
            <consortium name="The Broad Institute Genomics Platform"/>
            <consortium name="The Broad Institute Genome Sequencing Center for Infectious Disease"/>
            <person name="Wu L."/>
            <person name="Ma J."/>
        </authorList>
    </citation>
    <scope>NUCLEOTIDE SEQUENCE [LARGE SCALE GENOMIC DNA]</scope>
    <source>
        <strain evidence="15">KCTC 42986</strain>
    </source>
</reference>
<evidence type="ECO:0000256" key="11">
    <source>
        <dbReference type="ARBA" id="ARBA00023136"/>
    </source>
</evidence>
<gene>
    <name evidence="14" type="ORF">ACFOFO_20345</name>
</gene>
<keyword evidence="7" id="KW-0997">Cell inner membrane</keyword>
<dbReference type="Pfam" id="PF02472">
    <property type="entry name" value="ExbD"/>
    <property type="match status" value="1"/>
</dbReference>
<dbReference type="PANTHER" id="PTHR30558">
    <property type="entry name" value="EXBD MEMBRANE COMPONENT OF PMF-DRIVEN MACROMOLECULE IMPORT SYSTEM"/>
    <property type="match status" value="1"/>
</dbReference>
<dbReference type="RefSeq" id="WP_390326821.1">
    <property type="nucleotide sequence ID" value="NZ_JBHRTP010000072.1"/>
</dbReference>
<keyword evidence="8 12" id="KW-0812">Transmembrane</keyword>
<keyword evidence="5 12" id="KW-0813">Transport</keyword>
<comment type="caution">
    <text evidence="14">The sequence shown here is derived from an EMBL/GenBank/DDBJ whole genome shotgun (WGS) entry which is preliminary data.</text>
</comment>
<dbReference type="EMBL" id="JBHRTP010000072">
    <property type="protein sequence ID" value="MFC3110283.1"/>
    <property type="molecule type" value="Genomic_DNA"/>
</dbReference>
<comment type="subunit">
    <text evidence="4">The accessory proteins ExbB and ExbD seem to form a complex with TonB.</text>
</comment>
<evidence type="ECO:0000256" key="2">
    <source>
        <dbReference type="ARBA" id="ARBA00004249"/>
    </source>
</evidence>
<keyword evidence="11 13" id="KW-0472">Membrane</keyword>
<evidence type="ECO:0000256" key="12">
    <source>
        <dbReference type="RuleBase" id="RU003879"/>
    </source>
</evidence>
<comment type="subcellular location">
    <subcellularLocation>
        <location evidence="2">Cell inner membrane</location>
        <topology evidence="2">Single-pass type II membrane protein</topology>
    </subcellularLocation>
    <subcellularLocation>
        <location evidence="12">Cell membrane</location>
        <topology evidence="12">Single-pass type II membrane protein</topology>
    </subcellularLocation>
</comment>
<organism evidence="14 15">
    <name type="scientific">Undibacterium arcticum</name>
    <dbReference type="NCBI Taxonomy" id="1762892"/>
    <lineage>
        <taxon>Bacteria</taxon>
        <taxon>Pseudomonadati</taxon>
        <taxon>Pseudomonadota</taxon>
        <taxon>Betaproteobacteria</taxon>
        <taxon>Burkholderiales</taxon>
        <taxon>Oxalobacteraceae</taxon>
        <taxon>Undibacterium</taxon>
    </lineage>
</organism>
<protein>
    <submittedName>
        <fullName evidence="14">ExbD/TolR family protein</fullName>
    </submittedName>
</protein>
<evidence type="ECO:0000256" key="4">
    <source>
        <dbReference type="ARBA" id="ARBA00011471"/>
    </source>
</evidence>
<evidence type="ECO:0000256" key="13">
    <source>
        <dbReference type="SAM" id="Phobius"/>
    </source>
</evidence>
<evidence type="ECO:0000256" key="10">
    <source>
        <dbReference type="ARBA" id="ARBA00022989"/>
    </source>
</evidence>
<dbReference type="Gene3D" id="3.30.420.270">
    <property type="match status" value="1"/>
</dbReference>
<keyword evidence="15" id="KW-1185">Reference proteome</keyword>
<evidence type="ECO:0000256" key="5">
    <source>
        <dbReference type="ARBA" id="ARBA00022448"/>
    </source>
</evidence>
<keyword evidence="6" id="KW-1003">Cell membrane</keyword>
<proteinExistence type="inferred from homology"/>
<comment type="similarity">
    <text evidence="3 12">Belongs to the ExbD/TolR family.</text>
</comment>
<keyword evidence="10 13" id="KW-1133">Transmembrane helix</keyword>
<evidence type="ECO:0000256" key="9">
    <source>
        <dbReference type="ARBA" id="ARBA00022927"/>
    </source>
</evidence>
<accession>A0ABV7F5A8</accession>
<evidence type="ECO:0000256" key="6">
    <source>
        <dbReference type="ARBA" id="ARBA00022475"/>
    </source>
</evidence>
<keyword evidence="9 12" id="KW-0653">Protein transport</keyword>
<name>A0ABV7F5A8_9BURK</name>
<evidence type="ECO:0000256" key="3">
    <source>
        <dbReference type="ARBA" id="ARBA00005811"/>
    </source>
</evidence>